<keyword evidence="8" id="KW-1185">Reference proteome</keyword>
<evidence type="ECO:0000256" key="6">
    <source>
        <dbReference type="SAM" id="Phobius"/>
    </source>
</evidence>
<feature type="transmembrane region" description="Helical" evidence="6">
    <location>
        <begin position="45"/>
        <end position="64"/>
    </location>
</feature>
<keyword evidence="6" id="KW-1133">Transmembrane helix</keyword>
<keyword evidence="4" id="KW-0732">Signal</keyword>
<dbReference type="AlphaFoldDB" id="A0AAQ3RP70"/>
<dbReference type="InterPro" id="IPR051308">
    <property type="entry name" value="Proline-rich_CW_protein"/>
</dbReference>
<evidence type="ECO:0000313" key="8">
    <source>
        <dbReference type="Proteomes" id="UP001374535"/>
    </source>
</evidence>
<evidence type="ECO:0000256" key="1">
    <source>
        <dbReference type="ARBA" id="ARBA00004191"/>
    </source>
</evidence>
<protein>
    <submittedName>
        <fullName evidence="7">Uncharacterized protein</fullName>
    </submittedName>
</protein>
<feature type="region of interest" description="Disordered" evidence="5">
    <location>
        <begin position="95"/>
        <end position="123"/>
    </location>
</feature>
<evidence type="ECO:0000256" key="4">
    <source>
        <dbReference type="ARBA" id="ARBA00022729"/>
    </source>
</evidence>
<dbReference type="PANTHER" id="PTHR34629">
    <property type="entry name" value="PROLINE-RICH EXTENSIN-LIKE PROTEIN EPR1"/>
    <property type="match status" value="1"/>
</dbReference>
<reference evidence="7 8" key="1">
    <citation type="journal article" date="2023" name="Life. Sci Alliance">
        <title>Evolutionary insights into 3D genome organization and epigenetic landscape of Vigna mungo.</title>
        <authorList>
            <person name="Junaid A."/>
            <person name="Singh B."/>
            <person name="Bhatia S."/>
        </authorList>
    </citation>
    <scope>NUCLEOTIDE SEQUENCE [LARGE SCALE GENOMIC DNA]</scope>
    <source>
        <strain evidence="7">Urdbean</strain>
    </source>
</reference>
<evidence type="ECO:0000256" key="5">
    <source>
        <dbReference type="SAM" id="MobiDB-lite"/>
    </source>
</evidence>
<keyword evidence="2" id="KW-0134">Cell wall</keyword>
<evidence type="ECO:0000256" key="2">
    <source>
        <dbReference type="ARBA" id="ARBA00022512"/>
    </source>
</evidence>
<dbReference type="PANTHER" id="PTHR34629:SF4">
    <property type="entry name" value="REPETITIVE PROLINE-RICH CELL WALL PROTEIN 3"/>
    <property type="match status" value="1"/>
</dbReference>
<keyword evidence="3" id="KW-0964">Secreted</keyword>
<accession>A0AAQ3RP70</accession>
<proteinExistence type="predicted"/>
<keyword evidence="6" id="KW-0472">Membrane</keyword>
<sequence>MTKQIINDLDLDLTPTLTPPHYYIYEHITQSVCTPTLNMASFSTFLVFVLAALILIPQGFATYYKPIKKPPIYKPPIYKPPIIYKPKPPVYKPPYKSPPYEKPPYKKKPPYGKYPPVEDNNHA</sequence>
<evidence type="ECO:0000256" key="3">
    <source>
        <dbReference type="ARBA" id="ARBA00022525"/>
    </source>
</evidence>
<name>A0AAQ3RP70_VIGMU</name>
<dbReference type="Proteomes" id="UP001374535">
    <property type="component" value="Chromosome 8"/>
</dbReference>
<evidence type="ECO:0000313" key="7">
    <source>
        <dbReference type="EMBL" id="WVZ01472.1"/>
    </source>
</evidence>
<comment type="subcellular location">
    <subcellularLocation>
        <location evidence="1">Secreted</location>
        <location evidence="1">Cell wall</location>
    </subcellularLocation>
</comment>
<gene>
    <name evidence="7" type="ORF">V8G54_027541</name>
</gene>
<keyword evidence="6" id="KW-0812">Transmembrane</keyword>
<organism evidence="7 8">
    <name type="scientific">Vigna mungo</name>
    <name type="common">Black gram</name>
    <name type="synonym">Phaseolus mungo</name>
    <dbReference type="NCBI Taxonomy" id="3915"/>
    <lineage>
        <taxon>Eukaryota</taxon>
        <taxon>Viridiplantae</taxon>
        <taxon>Streptophyta</taxon>
        <taxon>Embryophyta</taxon>
        <taxon>Tracheophyta</taxon>
        <taxon>Spermatophyta</taxon>
        <taxon>Magnoliopsida</taxon>
        <taxon>eudicotyledons</taxon>
        <taxon>Gunneridae</taxon>
        <taxon>Pentapetalae</taxon>
        <taxon>rosids</taxon>
        <taxon>fabids</taxon>
        <taxon>Fabales</taxon>
        <taxon>Fabaceae</taxon>
        <taxon>Papilionoideae</taxon>
        <taxon>50 kb inversion clade</taxon>
        <taxon>NPAAA clade</taxon>
        <taxon>indigoferoid/millettioid clade</taxon>
        <taxon>Phaseoleae</taxon>
        <taxon>Vigna</taxon>
    </lineage>
</organism>
<dbReference type="EMBL" id="CP144693">
    <property type="protein sequence ID" value="WVZ01472.1"/>
    <property type="molecule type" value="Genomic_DNA"/>
</dbReference>